<organism evidence="2 3">
    <name type="scientific">Portunus trituberculatus</name>
    <name type="common">Swimming crab</name>
    <name type="synonym">Neptunus trituberculatus</name>
    <dbReference type="NCBI Taxonomy" id="210409"/>
    <lineage>
        <taxon>Eukaryota</taxon>
        <taxon>Metazoa</taxon>
        <taxon>Ecdysozoa</taxon>
        <taxon>Arthropoda</taxon>
        <taxon>Crustacea</taxon>
        <taxon>Multicrustacea</taxon>
        <taxon>Malacostraca</taxon>
        <taxon>Eumalacostraca</taxon>
        <taxon>Eucarida</taxon>
        <taxon>Decapoda</taxon>
        <taxon>Pleocyemata</taxon>
        <taxon>Brachyura</taxon>
        <taxon>Eubrachyura</taxon>
        <taxon>Portunoidea</taxon>
        <taxon>Portunidae</taxon>
        <taxon>Portuninae</taxon>
        <taxon>Portunus</taxon>
    </lineage>
</organism>
<feature type="region of interest" description="Disordered" evidence="1">
    <location>
        <begin position="1"/>
        <end position="36"/>
    </location>
</feature>
<dbReference type="Proteomes" id="UP000324222">
    <property type="component" value="Unassembled WGS sequence"/>
</dbReference>
<protein>
    <submittedName>
        <fullName evidence="2">Uncharacterized protein</fullName>
    </submittedName>
</protein>
<comment type="caution">
    <text evidence="2">The sequence shown here is derived from an EMBL/GenBank/DDBJ whole genome shotgun (WGS) entry which is preliminary data.</text>
</comment>
<dbReference type="AlphaFoldDB" id="A0A5B7JG57"/>
<evidence type="ECO:0000313" key="2">
    <source>
        <dbReference type="EMBL" id="MPC93565.1"/>
    </source>
</evidence>
<gene>
    <name evidence="2" type="ORF">E2C01_088698</name>
</gene>
<keyword evidence="3" id="KW-1185">Reference proteome</keyword>
<sequence length="71" mass="8012">MGGKESVARVREPNLHLDRGQDSTRALGDPSDPKAHMVPLYQGGQKSNGHSLYYFNPTHEFLKLYRITKAE</sequence>
<feature type="compositionally biased region" description="Basic and acidic residues" evidence="1">
    <location>
        <begin position="1"/>
        <end position="22"/>
    </location>
</feature>
<name>A0A5B7JG57_PORTR</name>
<evidence type="ECO:0000256" key="1">
    <source>
        <dbReference type="SAM" id="MobiDB-lite"/>
    </source>
</evidence>
<accession>A0A5B7JG57</accession>
<reference evidence="2 3" key="1">
    <citation type="submission" date="2019-05" db="EMBL/GenBank/DDBJ databases">
        <title>Another draft genome of Portunus trituberculatus and its Hox gene families provides insights of decapod evolution.</title>
        <authorList>
            <person name="Jeong J.-H."/>
            <person name="Song I."/>
            <person name="Kim S."/>
            <person name="Choi T."/>
            <person name="Kim D."/>
            <person name="Ryu S."/>
            <person name="Kim W."/>
        </authorList>
    </citation>
    <scope>NUCLEOTIDE SEQUENCE [LARGE SCALE GENOMIC DNA]</scope>
    <source>
        <tissue evidence="2">Muscle</tissue>
    </source>
</reference>
<evidence type="ECO:0000313" key="3">
    <source>
        <dbReference type="Proteomes" id="UP000324222"/>
    </source>
</evidence>
<dbReference type="EMBL" id="VSRR010095294">
    <property type="protein sequence ID" value="MPC93565.1"/>
    <property type="molecule type" value="Genomic_DNA"/>
</dbReference>
<proteinExistence type="predicted"/>